<keyword evidence="6" id="KW-0131">Cell cycle</keyword>
<dbReference type="RefSeq" id="WP_036771543.1">
    <property type="nucleotide sequence ID" value="NZ_CP012508.1"/>
</dbReference>
<dbReference type="GO" id="GO:0090529">
    <property type="term" value="P:cell septum assembly"/>
    <property type="evidence" value="ECO:0007669"/>
    <property type="project" value="InterPro"/>
</dbReference>
<evidence type="ECO:0000256" key="2">
    <source>
        <dbReference type="ARBA" id="ARBA00022519"/>
    </source>
</evidence>
<reference evidence="7 8" key="1">
    <citation type="journal article" date="2014" name="Genome Announc.">
        <title>Comparative Genome Analysis of Two Isolates of the Fish Pathogen Piscirickettsia salmonis from Different Hosts Reveals Major Differences in Virulence-Associated Secretion Systems.</title>
        <authorList>
            <person name="Bohle H."/>
            <person name="Henriquez P."/>
            <person name="Grothusen H."/>
            <person name="Navas E."/>
            <person name="Sandoval A."/>
            <person name="Bustamante F."/>
            <person name="Bustos P."/>
            <person name="Mancilla M."/>
        </authorList>
    </citation>
    <scope>NUCLEOTIDE SEQUENCE [LARGE SCALE GENOMIC DNA]</scope>
    <source>
        <strain evidence="8">B1-32597</strain>
    </source>
</reference>
<keyword evidence="2" id="KW-0997">Cell inner membrane</keyword>
<dbReference type="Pfam" id="PF03799">
    <property type="entry name" value="FtsQ_DivIB_C"/>
    <property type="match status" value="1"/>
</dbReference>
<dbReference type="InterPro" id="IPR013685">
    <property type="entry name" value="POTRA_FtsQ_type"/>
</dbReference>
<dbReference type="InterPro" id="IPR045335">
    <property type="entry name" value="FtsQ_C_sf"/>
</dbReference>
<keyword evidence="3 7" id="KW-0132">Cell division</keyword>
<dbReference type="InterPro" id="IPR026579">
    <property type="entry name" value="FtsQ"/>
</dbReference>
<dbReference type="PANTHER" id="PTHR35851">
    <property type="entry name" value="CELL DIVISION PROTEIN FTSQ"/>
    <property type="match status" value="1"/>
</dbReference>
<sequence length="239" mass="27983">MAQVVFSRVFYWRWWLFGLLIILLSLWGYIKLKNPDVLPIRTVKIVGDYNFVARQLLIKKIMPFVHGGFFSINISKIQGAALAFPGVKEVYVKRVWPQTIIINIQPEKILGRWADHYLLTDSGNLVMIKDQKIRDQYLPLFTAPLGDELKIVNFYQQSLPLLKQLPWQVKNVMLSDGLQWSIRFNNNTIVKLGQRDVQLRLQRLAEVFPQLFANSAKRVNYIDMRYTKGMTVKWQTQQA</sequence>
<dbReference type="AlphaFoldDB" id="A0A1L6TFL8"/>
<dbReference type="EMBL" id="CP012508">
    <property type="protein sequence ID" value="ALB24322.1"/>
    <property type="molecule type" value="Genomic_DNA"/>
</dbReference>
<evidence type="ECO:0000256" key="3">
    <source>
        <dbReference type="ARBA" id="ARBA00022618"/>
    </source>
</evidence>
<accession>A0A1L6TFL8</accession>
<keyword evidence="1" id="KW-1003">Cell membrane</keyword>
<keyword evidence="5" id="KW-0472">Membrane</keyword>
<dbReference type="OrthoDB" id="9790370at2"/>
<name>A0A1L6TFL8_PISSA</name>
<dbReference type="Pfam" id="PF08478">
    <property type="entry name" value="POTRA_1"/>
    <property type="match status" value="1"/>
</dbReference>
<evidence type="ECO:0000256" key="1">
    <source>
        <dbReference type="ARBA" id="ARBA00022475"/>
    </source>
</evidence>
<evidence type="ECO:0000256" key="6">
    <source>
        <dbReference type="ARBA" id="ARBA00023306"/>
    </source>
</evidence>
<protein>
    <submittedName>
        <fullName evidence="7">Cell division protein FtsQ</fullName>
    </submittedName>
</protein>
<gene>
    <name evidence="7" type="primary">ftsQ</name>
    <name evidence="7" type="ORF">KU39_3149</name>
</gene>
<evidence type="ECO:0000256" key="5">
    <source>
        <dbReference type="ARBA" id="ARBA00022989"/>
    </source>
</evidence>
<dbReference type="Gene3D" id="3.40.50.11690">
    <property type="entry name" value="Cell division protein FtsQ/DivIB"/>
    <property type="match status" value="1"/>
</dbReference>
<dbReference type="PANTHER" id="PTHR35851:SF1">
    <property type="entry name" value="CELL DIVISION PROTEIN FTSQ"/>
    <property type="match status" value="1"/>
</dbReference>
<keyword evidence="5" id="KW-1133">Transmembrane helix</keyword>
<proteinExistence type="predicted"/>
<evidence type="ECO:0000313" key="8">
    <source>
        <dbReference type="Proteomes" id="UP000029558"/>
    </source>
</evidence>
<dbReference type="Gene3D" id="3.10.20.310">
    <property type="entry name" value="membrane protein fhac"/>
    <property type="match status" value="1"/>
</dbReference>
<evidence type="ECO:0000313" key="7">
    <source>
        <dbReference type="EMBL" id="ALB24322.1"/>
    </source>
</evidence>
<keyword evidence="4" id="KW-0812">Transmembrane</keyword>
<dbReference type="Proteomes" id="UP000029558">
    <property type="component" value="Chromosome"/>
</dbReference>
<dbReference type="InterPro" id="IPR005548">
    <property type="entry name" value="Cell_div_FtsQ/DivIB_C"/>
</dbReference>
<evidence type="ECO:0000256" key="4">
    <source>
        <dbReference type="ARBA" id="ARBA00022692"/>
    </source>
</evidence>
<organism evidence="7 8">
    <name type="scientific">Piscirickettsia salmonis</name>
    <dbReference type="NCBI Taxonomy" id="1238"/>
    <lineage>
        <taxon>Bacteria</taxon>
        <taxon>Pseudomonadati</taxon>
        <taxon>Pseudomonadota</taxon>
        <taxon>Gammaproteobacteria</taxon>
        <taxon>Thiotrichales</taxon>
        <taxon>Piscirickettsiaceae</taxon>
        <taxon>Piscirickettsia</taxon>
    </lineage>
</organism>